<dbReference type="GO" id="GO:0016020">
    <property type="term" value="C:membrane"/>
    <property type="evidence" value="ECO:0007669"/>
    <property type="project" value="UniProtKB-SubCell"/>
</dbReference>
<dbReference type="GO" id="GO:0012505">
    <property type="term" value="C:endomembrane system"/>
    <property type="evidence" value="ECO:0007669"/>
    <property type="project" value="UniProtKB-ARBA"/>
</dbReference>
<evidence type="ECO:0000256" key="1">
    <source>
        <dbReference type="ARBA" id="ARBA00004167"/>
    </source>
</evidence>
<name>A0A164N4N8_9AGAM</name>
<dbReference type="PROSITE" id="PS50192">
    <property type="entry name" value="T_SNARE"/>
    <property type="match status" value="1"/>
</dbReference>
<protein>
    <recommendedName>
        <fullName evidence="7">t-SNARE coiled-coil homology domain-containing protein</fullName>
    </recommendedName>
</protein>
<sequence>MSTSTSIARLTSTSTQTLTLLLERERLSLLSPQSSPSPPSSQISRKLTQLYDGVRSLEQTTLNDVERRDIEELRDQYEKMRGMLGEFSEGVPSLRVIRSLISVAPEEEYHDDADELKLHSQPVVSNADHTIYQPYRDEPDPEAQEETSNEAIFEAQRQLMDHQDTQLDNLSHSINRQHSISLQINSELDTHHTLLESLDQELDQTGSRLDGARRGLDRFARGVRGNGGTWAIGLIIFVLLILIVVFKT</sequence>
<evidence type="ECO:0000313" key="9">
    <source>
        <dbReference type="Proteomes" id="UP000076722"/>
    </source>
</evidence>
<dbReference type="SUPFAM" id="SSF58038">
    <property type="entry name" value="SNARE fusion complex"/>
    <property type="match status" value="1"/>
</dbReference>
<dbReference type="InterPro" id="IPR000727">
    <property type="entry name" value="T_SNARE_dom"/>
</dbReference>
<dbReference type="AlphaFoldDB" id="A0A164N4N8"/>
<evidence type="ECO:0000256" key="2">
    <source>
        <dbReference type="ARBA" id="ARBA00022448"/>
    </source>
</evidence>
<dbReference type="CDD" id="cd15859">
    <property type="entry name" value="SNARE_SYN8"/>
    <property type="match status" value="1"/>
</dbReference>
<evidence type="ECO:0000313" key="8">
    <source>
        <dbReference type="EMBL" id="KZS87351.1"/>
    </source>
</evidence>
<organism evidence="8 9">
    <name type="scientific">Sistotremastrum niveocremeum HHB9708</name>
    <dbReference type="NCBI Taxonomy" id="1314777"/>
    <lineage>
        <taxon>Eukaryota</taxon>
        <taxon>Fungi</taxon>
        <taxon>Dikarya</taxon>
        <taxon>Basidiomycota</taxon>
        <taxon>Agaricomycotina</taxon>
        <taxon>Agaricomycetes</taxon>
        <taxon>Sistotremastrales</taxon>
        <taxon>Sistotremastraceae</taxon>
        <taxon>Sertulicium</taxon>
        <taxon>Sertulicium niveocremeum</taxon>
    </lineage>
</organism>
<dbReference type="GO" id="GO:0005737">
    <property type="term" value="C:cytoplasm"/>
    <property type="evidence" value="ECO:0007669"/>
    <property type="project" value="UniProtKB-ARBA"/>
</dbReference>
<dbReference type="PANTHER" id="PTHR12791">
    <property type="entry name" value="GOLGI SNARE BET1-RELATED"/>
    <property type="match status" value="1"/>
</dbReference>
<accession>A0A164N4N8</accession>
<dbReference type="Proteomes" id="UP000076722">
    <property type="component" value="Unassembled WGS sequence"/>
</dbReference>
<comment type="subcellular location">
    <subcellularLocation>
        <location evidence="1">Membrane</location>
        <topology evidence="1">Single-pass membrane protein</topology>
    </subcellularLocation>
</comment>
<evidence type="ECO:0000256" key="4">
    <source>
        <dbReference type="ARBA" id="ARBA00022989"/>
    </source>
</evidence>
<dbReference type="EMBL" id="KV419451">
    <property type="protein sequence ID" value="KZS87351.1"/>
    <property type="molecule type" value="Genomic_DNA"/>
</dbReference>
<evidence type="ECO:0000259" key="7">
    <source>
        <dbReference type="PROSITE" id="PS50192"/>
    </source>
</evidence>
<keyword evidence="3 6" id="KW-0812">Transmembrane</keyword>
<feature type="transmembrane region" description="Helical" evidence="6">
    <location>
        <begin position="227"/>
        <end position="246"/>
    </location>
</feature>
<keyword evidence="4 6" id="KW-1133">Transmembrane helix</keyword>
<evidence type="ECO:0000256" key="3">
    <source>
        <dbReference type="ARBA" id="ARBA00022692"/>
    </source>
</evidence>
<feature type="domain" description="T-SNARE coiled-coil homology" evidence="7">
    <location>
        <begin position="157"/>
        <end position="219"/>
    </location>
</feature>
<dbReference type="SMART" id="SM00397">
    <property type="entry name" value="t_SNARE"/>
    <property type="match status" value="1"/>
</dbReference>
<dbReference type="OrthoDB" id="244190at2759"/>
<dbReference type="STRING" id="1314777.A0A164N4N8"/>
<evidence type="ECO:0000256" key="5">
    <source>
        <dbReference type="ARBA" id="ARBA00023136"/>
    </source>
</evidence>
<reference evidence="8 9" key="1">
    <citation type="journal article" date="2016" name="Mol. Biol. Evol.">
        <title>Comparative Genomics of Early-Diverging Mushroom-Forming Fungi Provides Insights into the Origins of Lignocellulose Decay Capabilities.</title>
        <authorList>
            <person name="Nagy L.G."/>
            <person name="Riley R."/>
            <person name="Tritt A."/>
            <person name="Adam C."/>
            <person name="Daum C."/>
            <person name="Floudas D."/>
            <person name="Sun H."/>
            <person name="Yadav J.S."/>
            <person name="Pangilinan J."/>
            <person name="Larsson K.H."/>
            <person name="Matsuura K."/>
            <person name="Barry K."/>
            <person name="Labutti K."/>
            <person name="Kuo R."/>
            <person name="Ohm R.A."/>
            <person name="Bhattacharya S.S."/>
            <person name="Shirouzu T."/>
            <person name="Yoshinaga Y."/>
            <person name="Martin F.M."/>
            <person name="Grigoriev I.V."/>
            <person name="Hibbett D.S."/>
        </authorList>
    </citation>
    <scope>NUCLEOTIDE SEQUENCE [LARGE SCALE GENOMIC DNA]</scope>
    <source>
        <strain evidence="8 9">HHB9708</strain>
    </source>
</reference>
<evidence type="ECO:0000256" key="6">
    <source>
        <dbReference type="SAM" id="Phobius"/>
    </source>
</evidence>
<dbReference type="Gene3D" id="1.20.5.110">
    <property type="match status" value="1"/>
</dbReference>
<keyword evidence="5 6" id="KW-0472">Membrane</keyword>
<keyword evidence="9" id="KW-1185">Reference proteome</keyword>
<proteinExistence type="predicted"/>
<keyword evidence="2" id="KW-0813">Transport</keyword>
<gene>
    <name evidence="8" type="ORF">SISNIDRAFT_480169</name>
</gene>